<dbReference type="PANTHER" id="PTHR21366">
    <property type="entry name" value="GLYOXALASE FAMILY PROTEIN"/>
    <property type="match status" value="1"/>
</dbReference>
<dbReference type="RefSeq" id="WP_103871649.1">
    <property type="nucleotide sequence ID" value="NZ_FNUY01000002.1"/>
</dbReference>
<organism evidence="2 3">
    <name type="scientific">Bosea lathyri</name>
    <dbReference type="NCBI Taxonomy" id="1036778"/>
    <lineage>
        <taxon>Bacteria</taxon>
        <taxon>Pseudomonadati</taxon>
        <taxon>Pseudomonadota</taxon>
        <taxon>Alphaproteobacteria</taxon>
        <taxon>Hyphomicrobiales</taxon>
        <taxon>Boseaceae</taxon>
        <taxon>Bosea</taxon>
    </lineage>
</organism>
<dbReference type="Proteomes" id="UP000236743">
    <property type="component" value="Unassembled WGS sequence"/>
</dbReference>
<dbReference type="InterPro" id="IPR004360">
    <property type="entry name" value="Glyas_Fos-R_dOase_dom"/>
</dbReference>
<dbReference type="PANTHER" id="PTHR21366:SF22">
    <property type="entry name" value="VOC DOMAIN-CONTAINING PROTEIN"/>
    <property type="match status" value="1"/>
</dbReference>
<dbReference type="Gene3D" id="3.10.180.10">
    <property type="entry name" value="2,3-Dihydroxybiphenyl 1,2-Dioxygenase, domain 1"/>
    <property type="match status" value="1"/>
</dbReference>
<keyword evidence="2" id="KW-0560">Oxidoreductase</keyword>
<protein>
    <submittedName>
        <fullName evidence="2">Catechol 2,3-dioxygenase</fullName>
    </submittedName>
</protein>
<feature type="domain" description="VOC" evidence="1">
    <location>
        <begin position="6"/>
        <end position="131"/>
    </location>
</feature>
<evidence type="ECO:0000313" key="3">
    <source>
        <dbReference type="Proteomes" id="UP000236743"/>
    </source>
</evidence>
<dbReference type="GO" id="GO:0051213">
    <property type="term" value="F:dioxygenase activity"/>
    <property type="evidence" value="ECO:0007669"/>
    <property type="project" value="UniProtKB-KW"/>
</dbReference>
<reference evidence="2 3" key="1">
    <citation type="submission" date="2016-10" db="EMBL/GenBank/DDBJ databases">
        <authorList>
            <person name="de Groot N.N."/>
        </authorList>
    </citation>
    <scope>NUCLEOTIDE SEQUENCE [LARGE SCALE GENOMIC DNA]</scope>
    <source>
        <strain evidence="2 3">DSM 26656</strain>
    </source>
</reference>
<gene>
    <name evidence="2" type="ORF">SAMN04488115_102422</name>
</gene>
<evidence type="ECO:0000313" key="2">
    <source>
        <dbReference type="EMBL" id="SEF90371.1"/>
    </source>
</evidence>
<dbReference type="InterPro" id="IPR029068">
    <property type="entry name" value="Glyas_Bleomycin-R_OHBP_Dase"/>
</dbReference>
<dbReference type="EMBL" id="FNUY01000002">
    <property type="protein sequence ID" value="SEF90371.1"/>
    <property type="molecule type" value="Genomic_DNA"/>
</dbReference>
<accession>A0A1H5VU46</accession>
<dbReference type="InterPro" id="IPR050383">
    <property type="entry name" value="GlyoxalaseI/FosfomycinResist"/>
</dbReference>
<dbReference type="Pfam" id="PF00903">
    <property type="entry name" value="Glyoxalase"/>
    <property type="match status" value="1"/>
</dbReference>
<proteinExistence type="predicted"/>
<evidence type="ECO:0000259" key="1">
    <source>
        <dbReference type="PROSITE" id="PS51819"/>
    </source>
</evidence>
<sequence length="137" mass="15310">MPRLNRIIETALYVDDLERASTFYKDILGLEAMLHTRTLHAFDVGGASVLLLFARGESLRSQTSAGGTIPPHDGSGPLHICFAVDTNALSEWEERLKQHDVAIEGEMSWERGGKSLYFRDPDGHLLELMTPGIWPNY</sequence>
<dbReference type="OrthoDB" id="9812656at2"/>
<dbReference type="InterPro" id="IPR037523">
    <property type="entry name" value="VOC_core"/>
</dbReference>
<dbReference type="AlphaFoldDB" id="A0A1H5VU46"/>
<dbReference type="PROSITE" id="PS51819">
    <property type="entry name" value="VOC"/>
    <property type="match status" value="1"/>
</dbReference>
<keyword evidence="2" id="KW-0223">Dioxygenase</keyword>
<keyword evidence="3" id="KW-1185">Reference proteome</keyword>
<dbReference type="SUPFAM" id="SSF54593">
    <property type="entry name" value="Glyoxalase/Bleomycin resistance protein/Dihydroxybiphenyl dioxygenase"/>
    <property type="match status" value="1"/>
</dbReference>
<name>A0A1H5VU46_9HYPH</name>